<dbReference type="InterPro" id="IPR004846">
    <property type="entry name" value="T2SS/T3SS_dom"/>
</dbReference>
<dbReference type="PANTHER" id="PTHR30332">
    <property type="entry name" value="PROBABLE GENERAL SECRETION PATHWAY PROTEIN D"/>
    <property type="match status" value="1"/>
</dbReference>
<dbReference type="InterPro" id="IPR005644">
    <property type="entry name" value="NolW-like"/>
</dbReference>
<evidence type="ECO:0000259" key="4">
    <source>
        <dbReference type="Pfam" id="PF00263"/>
    </source>
</evidence>
<evidence type="ECO:0000256" key="3">
    <source>
        <dbReference type="RuleBase" id="RU004004"/>
    </source>
</evidence>
<dbReference type="AlphaFoldDB" id="A0A2T1M408"/>
<comment type="similarity">
    <text evidence="2">Belongs to the bacterial secretin family.</text>
</comment>
<evidence type="ECO:0000256" key="1">
    <source>
        <dbReference type="ARBA" id="ARBA00022729"/>
    </source>
</evidence>
<dbReference type="Pfam" id="PF03958">
    <property type="entry name" value="Secretin_N"/>
    <property type="match status" value="1"/>
</dbReference>
<dbReference type="PANTHER" id="PTHR30332:SF17">
    <property type="entry name" value="TYPE IV PILIATION SYSTEM PROTEIN DR_0774-RELATED"/>
    <property type="match status" value="1"/>
</dbReference>
<dbReference type="GO" id="GO:0009279">
    <property type="term" value="C:cell outer membrane"/>
    <property type="evidence" value="ECO:0007669"/>
    <property type="project" value="UniProtKB-SubCell"/>
</dbReference>
<keyword evidence="7" id="KW-1185">Reference proteome</keyword>
<feature type="domain" description="NolW-like" evidence="5">
    <location>
        <begin position="179"/>
        <end position="297"/>
    </location>
</feature>
<dbReference type="InterPro" id="IPR050810">
    <property type="entry name" value="Bact_Secretion_Sys_Channel"/>
</dbReference>
<organism evidence="6 7">
    <name type="scientific">Aphanothece hegewaldii CCALA 016</name>
    <dbReference type="NCBI Taxonomy" id="2107694"/>
    <lineage>
        <taxon>Bacteria</taxon>
        <taxon>Bacillati</taxon>
        <taxon>Cyanobacteriota</taxon>
        <taxon>Cyanophyceae</taxon>
        <taxon>Oscillatoriophycideae</taxon>
        <taxon>Chroococcales</taxon>
        <taxon>Aphanothecaceae</taxon>
        <taxon>Aphanothece</taxon>
    </lineage>
</organism>
<accession>A0A2T1M408</accession>
<feature type="domain" description="Type II/III secretion system secretin-like" evidence="4">
    <location>
        <begin position="453"/>
        <end position="622"/>
    </location>
</feature>
<comment type="caution">
    <text evidence="6">The sequence shown here is derived from an EMBL/GenBank/DDBJ whole genome shotgun (WGS) entry which is preliminary data.</text>
</comment>
<gene>
    <name evidence="6" type="ORF">C7H19_00825</name>
</gene>
<sequence>METKPIEAVQKTTQIAQAYPQPPMIPNPAITIQDSNGNPFEAPTANVPEYNTPVLPRAVAPPVGDIAISNIDATSQKVKFNTGSVIIPRVLLREASVREVLMTLANYAGYNVVYIDGPGGQSDPNQPAILQTISLEFNNESVEDIFNSILMISGFSANLQGRTIFVGAKLPDSARNLISRTLRMNQVRAIDAASYLAAQGAEYPRLVTEVEEIIRQTSVTGQGTSSNIDAVVARKTRPPEFRPLTIKPDDGSVAPILLKGLKVVADERLNSVSLIGEPRLVQIATSLLVQLDARRRQVVVNVKVIDVNLLNTDDFNSSFSFGFNDGFFLQDGGAAVLNFGGVNPPSRSDVTGGAFSRPVVPLLNTIVGGAATLAPFFDIQRGPFSNIPRGFNEFTDSLSPYARPNFGSRNNPFQPGVSDINIDPTTGIVEYEYELPGLYQYPQKFLLSLEAQITSGNAKVLTDPSVVVQEGQKATIAVTENVISGVNTQVDPLSGVRTTTPEISRVGLILDVDLNSIDDNGFISLAVNPTISAPGSTVNFNSGDGAVNQITLLTTRQLNSGLIRLQDGQTLILSGIIQEADRTSESKVPILGDIPILGALFRSRSNQVGRNEVIIIVTPKILDDNANSAFGYNYQPGKDAAEILKRQGFPIQPMP</sequence>
<name>A0A2T1M408_9CHRO</name>
<keyword evidence="1" id="KW-0732">Signal</keyword>
<proteinExistence type="inferred from homology"/>
<protein>
    <submittedName>
        <fullName evidence="6">Pilus assembly protein</fullName>
    </submittedName>
</protein>
<reference evidence="6 7" key="2">
    <citation type="submission" date="2018-03" db="EMBL/GenBank/DDBJ databases">
        <authorList>
            <person name="Keele B.F."/>
        </authorList>
    </citation>
    <scope>NUCLEOTIDE SEQUENCE [LARGE SCALE GENOMIC DNA]</scope>
    <source>
        <strain evidence="6 7">CCALA 016</strain>
    </source>
</reference>
<keyword evidence="3" id="KW-0813">Transport</keyword>
<evidence type="ECO:0000256" key="2">
    <source>
        <dbReference type="RuleBase" id="RU004003"/>
    </source>
</evidence>
<comment type="subcellular location">
    <subcellularLocation>
        <location evidence="3">Cell outer membrane</location>
    </subcellularLocation>
</comment>
<dbReference type="InterPro" id="IPR038591">
    <property type="entry name" value="NolW-like_sf"/>
</dbReference>
<dbReference type="OrthoDB" id="9779724at2"/>
<dbReference type="Proteomes" id="UP000239001">
    <property type="component" value="Unassembled WGS sequence"/>
</dbReference>
<dbReference type="EMBL" id="PXOH01000001">
    <property type="protein sequence ID" value="PSF39581.1"/>
    <property type="molecule type" value="Genomic_DNA"/>
</dbReference>
<evidence type="ECO:0000259" key="5">
    <source>
        <dbReference type="Pfam" id="PF03958"/>
    </source>
</evidence>
<dbReference type="GO" id="GO:0009306">
    <property type="term" value="P:protein secretion"/>
    <property type="evidence" value="ECO:0007669"/>
    <property type="project" value="InterPro"/>
</dbReference>
<dbReference type="GO" id="GO:0015627">
    <property type="term" value="C:type II protein secretion system complex"/>
    <property type="evidence" value="ECO:0007669"/>
    <property type="project" value="TreeGrafter"/>
</dbReference>
<dbReference type="Pfam" id="PF00263">
    <property type="entry name" value="Secretin"/>
    <property type="match status" value="1"/>
</dbReference>
<evidence type="ECO:0000313" key="7">
    <source>
        <dbReference type="Proteomes" id="UP000239001"/>
    </source>
</evidence>
<reference evidence="6 7" key="1">
    <citation type="submission" date="2018-03" db="EMBL/GenBank/DDBJ databases">
        <title>The ancient ancestry and fast evolution of plastids.</title>
        <authorList>
            <person name="Moore K.R."/>
            <person name="Magnabosco C."/>
            <person name="Momper L."/>
            <person name="Gold D.A."/>
            <person name="Bosak T."/>
            <person name="Fournier G.P."/>
        </authorList>
    </citation>
    <scope>NUCLEOTIDE SEQUENCE [LARGE SCALE GENOMIC DNA]</scope>
    <source>
        <strain evidence="6 7">CCALA 016</strain>
    </source>
</reference>
<evidence type="ECO:0000313" key="6">
    <source>
        <dbReference type="EMBL" id="PSF39581.1"/>
    </source>
</evidence>
<dbReference type="Gene3D" id="3.30.1370.120">
    <property type="match status" value="1"/>
</dbReference>